<proteinExistence type="predicted"/>
<organism evidence="1 2">
    <name type="scientific">Saccoglossus kowalevskii</name>
    <name type="common">Acorn worm</name>
    <dbReference type="NCBI Taxonomy" id="10224"/>
    <lineage>
        <taxon>Eukaryota</taxon>
        <taxon>Metazoa</taxon>
        <taxon>Hemichordata</taxon>
        <taxon>Enteropneusta</taxon>
        <taxon>Harrimaniidae</taxon>
        <taxon>Saccoglossus</taxon>
    </lineage>
</organism>
<evidence type="ECO:0000313" key="1">
    <source>
        <dbReference type="Proteomes" id="UP000694865"/>
    </source>
</evidence>
<name>A0ABM0GKB7_SACKO</name>
<reference evidence="2" key="1">
    <citation type="submission" date="2025-08" db="UniProtKB">
        <authorList>
            <consortium name="RefSeq"/>
        </authorList>
    </citation>
    <scope>IDENTIFICATION</scope>
    <source>
        <tissue evidence="2">Testes</tissue>
    </source>
</reference>
<dbReference type="RefSeq" id="XP_002731763.1">
    <property type="nucleotide sequence ID" value="XM_002731717.1"/>
</dbReference>
<feature type="non-terminal residue" evidence="2">
    <location>
        <position position="1"/>
    </location>
</feature>
<gene>
    <name evidence="2" type="primary">LOC100370005</name>
</gene>
<protein>
    <submittedName>
        <fullName evidence="2">Uncharacterized protein LOC100370005</fullName>
    </submittedName>
</protein>
<dbReference type="GeneID" id="100370005"/>
<evidence type="ECO:0000313" key="2">
    <source>
        <dbReference type="RefSeq" id="XP_002731763.1"/>
    </source>
</evidence>
<keyword evidence="1" id="KW-1185">Reference proteome</keyword>
<dbReference type="Proteomes" id="UP000694865">
    <property type="component" value="Unplaced"/>
</dbReference>
<feature type="non-terminal residue" evidence="2">
    <location>
        <position position="334"/>
    </location>
</feature>
<sequence length="334" mass="38545">LPDKQKEVLRQTIRNLYDKLTTHGKLDVQLVDWVLKENNRLEDKDILLRLFQLYDIIYPCPPESGSKVTEYYMACLLESEPENRFLSPLHSTSGPTLYLHFAFKYLPDGLFHQLVIRCIKKWREAKLFYNDAWFDIGRNHILIMSKRESDITLTVKTEPAGSIAVKLQSSYGPEVRKYVEDSLNILIKRYNPGLSYTPCLKCPCDKHDVLKITPDGKDMDDGCVDRSKDRCMYKSKVIMSDWSFWESSGEDCQPVITKLDVKSGCVSIEWDLGKATSGFIKRSEDKLNWTEIKAVKDKTGSYKDRVLQPQTIYYCRIQGEDDTSAGYTVSINTE</sequence>
<accession>A0ABM0GKB7</accession>